<dbReference type="Pfam" id="PF01979">
    <property type="entry name" value="Amidohydro_1"/>
    <property type="match status" value="1"/>
</dbReference>
<dbReference type="AlphaFoldDB" id="A0A847RYJ1"/>
<dbReference type="InterPro" id="IPR037401">
    <property type="entry name" value="SnoaL-like"/>
</dbReference>
<dbReference type="InterPro" id="IPR032466">
    <property type="entry name" value="Metal_Hydrolase"/>
</dbReference>
<dbReference type="EMBL" id="JABAIA010000003">
    <property type="protein sequence ID" value="NLR68132.1"/>
    <property type="molecule type" value="Genomic_DNA"/>
</dbReference>
<evidence type="ECO:0000256" key="1">
    <source>
        <dbReference type="SAM" id="SignalP"/>
    </source>
</evidence>
<reference evidence="4 5" key="1">
    <citation type="submission" date="2020-04" db="EMBL/GenBank/DDBJ databases">
        <authorList>
            <person name="Yin C."/>
        </authorList>
    </citation>
    <scope>NUCLEOTIDE SEQUENCE [LARGE SCALE GENOMIC DNA]</scope>
    <source>
        <strain evidence="4 5">Ae27</strain>
    </source>
</reference>
<dbReference type="Proteomes" id="UP000570474">
    <property type="component" value="Unassembled WGS sequence"/>
</dbReference>
<feature type="chain" id="PRO_5032888311" evidence="1">
    <location>
        <begin position="23"/>
        <end position="571"/>
    </location>
</feature>
<dbReference type="SUPFAM" id="SSF51556">
    <property type="entry name" value="Metallo-dependent hydrolases"/>
    <property type="match status" value="1"/>
</dbReference>
<dbReference type="PANTHER" id="PTHR43135">
    <property type="entry name" value="ALPHA-D-RIBOSE 1-METHYLPHOSPHONATE 5-TRIPHOSPHATE DIPHOSPHATASE"/>
    <property type="match status" value="1"/>
</dbReference>
<feature type="domain" description="Amidohydrolase-related" evidence="2">
    <location>
        <begin position="75"/>
        <end position="456"/>
    </location>
</feature>
<organism evidence="4 5">
    <name type="scientific">Chitinophaga varians</name>
    <dbReference type="NCBI Taxonomy" id="2202339"/>
    <lineage>
        <taxon>Bacteria</taxon>
        <taxon>Pseudomonadati</taxon>
        <taxon>Bacteroidota</taxon>
        <taxon>Chitinophagia</taxon>
        <taxon>Chitinophagales</taxon>
        <taxon>Chitinophagaceae</taxon>
        <taxon>Chitinophaga</taxon>
    </lineage>
</organism>
<dbReference type="InterPro" id="IPR006680">
    <property type="entry name" value="Amidohydro-rel"/>
</dbReference>
<accession>A0A847RYJ1</accession>
<keyword evidence="4" id="KW-0378">Hydrolase</keyword>
<protein>
    <submittedName>
        <fullName evidence="4">Amidohydrolase family protein</fullName>
    </submittedName>
</protein>
<sequence length="571" mass="63723">MKRFTILILMLTACLPLKTVFAQQETWITNASLVDPARRTIQHGMTVVFKGNLITAVHKRKAPGNAVVIDAGGKFLVPGLTDAHVHFFQSGGLYTRPDFIDLRKIRPYEEEIKEVHKGLEQQLRRYVQNGITTVFDVGTTYRLLNRRKEMTEWAVAPQVYMAGPIITTAANPAYDSLKEDAPFARATTAAEGRRLVEEQLPYKPDLIKLVFRPGGKAAADYLPVVRAVIDQAHLHGLRVAVHATERTAAQLAAEAGADFLVHSVGDEVLDDDFVALIKKKKIVVCPTLLMEDGYLHTFDQSRVFTARELTYAEPFALGSLYDLKQLPDTAIARLYQIKAAEHTPRTAAINRISQLNLKKLSDAGVTIVSGTDAGNIGTLHAVSLLPELLQMQQSGMSSWQVLQSATVNTAAILKRAGYTGNITAGQPANMLLLDGDPIADLHQLEHIHRVIRNGRVIDPDTVIHYTPASLVQRQLNAYNSRNMEAFLATYAEDAELLNFPDKLLRKGKEDLRKAYFFFDIARLLHCRIVKRITEDNYVIDEEHIVDDHGTRGGTAIYQVEKEKIKKVYFVK</sequence>
<dbReference type="InterPro" id="IPR051781">
    <property type="entry name" value="Metallo-dep_Hydrolase"/>
</dbReference>
<evidence type="ECO:0000259" key="3">
    <source>
        <dbReference type="Pfam" id="PF12680"/>
    </source>
</evidence>
<gene>
    <name evidence="4" type="ORF">HGH92_27750</name>
</gene>
<dbReference type="PANTHER" id="PTHR43135:SF3">
    <property type="entry name" value="ALPHA-D-RIBOSE 1-METHYLPHOSPHONATE 5-TRIPHOSPHATE DIPHOSPHATASE"/>
    <property type="match status" value="1"/>
</dbReference>
<dbReference type="Gene3D" id="3.20.20.140">
    <property type="entry name" value="Metal-dependent hydrolases"/>
    <property type="match status" value="1"/>
</dbReference>
<name>A0A847RYJ1_9BACT</name>
<keyword evidence="5" id="KW-1185">Reference proteome</keyword>
<evidence type="ECO:0000313" key="5">
    <source>
        <dbReference type="Proteomes" id="UP000570474"/>
    </source>
</evidence>
<dbReference type="GO" id="GO:0016810">
    <property type="term" value="F:hydrolase activity, acting on carbon-nitrogen (but not peptide) bonds"/>
    <property type="evidence" value="ECO:0007669"/>
    <property type="project" value="InterPro"/>
</dbReference>
<evidence type="ECO:0000313" key="4">
    <source>
        <dbReference type="EMBL" id="NLR68132.1"/>
    </source>
</evidence>
<dbReference type="Gene3D" id="2.30.40.10">
    <property type="entry name" value="Urease, subunit C, domain 1"/>
    <property type="match status" value="1"/>
</dbReference>
<dbReference type="Gene3D" id="3.10.450.50">
    <property type="match status" value="1"/>
</dbReference>
<feature type="signal peptide" evidence="1">
    <location>
        <begin position="1"/>
        <end position="22"/>
    </location>
</feature>
<evidence type="ECO:0000259" key="2">
    <source>
        <dbReference type="Pfam" id="PF01979"/>
    </source>
</evidence>
<feature type="domain" description="SnoaL-like" evidence="3">
    <location>
        <begin position="471"/>
        <end position="565"/>
    </location>
</feature>
<dbReference type="Pfam" id="PF12680">
    <property type="entry name" value="SnoaL_2"/>
    <property type="match status" value="1"/>
</dbReference>
<keyword evidence="1" id="KW-0732">Signal</keyword>
<dbReference type="RefSeq" id="WP_168874067.1">
    <property type="nucleotide sequence ID" value="NZ_JABAIA010000003.1"/>
</dbReference>
<dbReference type="InterPro" id="IPR032710">
    <property type="entry name" value="NTF2-like_dom_sf"/>
</dbReference>
<dbReference type="SUPFAM" id="SSF51338">
    <property type="entry name" value="Composite domain of metallo-dependent hydrolases"/>
    <property type="match status" value="2"/>
</dbReference>
<comment type="caution">
    <text evidence="4">The sequence shown here is derived from an EMBL/GenBank/DDBJ whole genome shotgun (WGS) entry which is preliminary data.</text>
</comment>
<proteinExistence type="predicted"/>
<dbReference type="SUPFAM" id="SSF54427">
    <property type="entry name" value="NTF2-like"/>
    <property type="match status" value="1"/>
</dbReference>
<dbReference type="InterPro" id="IPR011059">
    <property type="entry name" value="Metal-dep_hydrolase_composite"/>
</dbReference>